<accession>A0ABQ5KN81</accession>
<proteinExistence type="predicted"/>
<keyword evidence="2" id="KW-0812">Transmembrane</keyword>
<evidence type="ECO:0008006" key="5">
    <source>
        <dbReference type="Google" id="ProtNLM"/>
    </source>
</evidence>
<feature type="transmembrane region" description="Helical" evidence="2">
    <location>
        <begin position="66"/>
        <end position="84"/>
    </location>
</feature>
<evidence type="ECO:0000313" key="3">
    <source>
        <dbReference type="EMBL" id="GKT33366.1"/>
    </source>
</evidence>
<keyword evidence="2" id="KW-0472">Membrane</keyword>
<evidence type="ECO:0000256" key="2">
    <source>
        <dbReference type="SAM" id="Phobius"/>
    </source>
</evidence>
<dbReference type="EMBL" id="BQXS01010228">
    <property type="protein sequence ID" value="GKT33366.1"/>
    <property type="molecule type" value="Genomic_DNA"/>
</dbReference>
<feature type="transmembrane region" description="Helical" evidence="2">
    <location>
        <begin position="127"/>
        <end position="149"/>
    </location>
</feature>
<feature type="transmembrane region" description="Helical" evidence="2">
    <location>
        <begin position="42"/>
        <end position="60"/>
    </location>
</feature>
<feature type="transmembrane region" description="Helical" evidence="2">
    <location>
        <begin position="6"/>
        <end position="22"/>
    </location>
</feature>
<organism evidence="3 4">
    <name type="scientific">Aduncisulcus paluster</name>
    <dbReference type="NCBI Taxonomy" id="2918883"/>
    <lineage>
        <taxon>Eukaryota</taxon>
        <taxon>Metamonada</taxon>
        <taxon>Carpediemonas-like organisms</taxon>
        <taxon>Aduncisulcus</taxon>
    </lineage>
</organism>
<feature type="region of interest" description="Disordered" evidence="1">
    <location>
        <begin position="179"/>
        <end position="205"/>
    </location>
</feature>
<feature type="compositionally biased region" description="Basic and acidic residues" evidence="1">
    <location>
        <begin position="179"/>
        <end position="196"/>
    </location>
</feature>
<sequence>IGGGILIFNIILVPVIIAVLAVTRVKNVGKTIPMMDGLKDGFTWFLVGLLVFRQLLQILVEVVDGGTIQILGIAILLIMARVVFWKFGPFDKSGENNTMIWSFDILVLSYLTLGLGQTLKSTPGGDWLFYIFVGISILFNVIFLILMIINMTSYVKLAAAKKLRDAMKAGKAKLLNINKDEKKDENKPEKKEEKKSSFWKRKEKK</sequence>
<keyword evidence="4" id="KW-1185">Reference proteome</keyword>
<reference evidence="3" key="1">
    <citation type="submission" date="2022-03" db="EMBL/GenBank/DDBJ databases">
        <title>Draft genome sequence of Aduncisulcus paluster, a free-living microaerophilic Fornicata.</title>
        <authorList>
            <person name="Yuyama I."/>
            <person name="Kume K."/>
            <person name="Tamura T."/>
            <person name="Inagaki Y."/>
            <person name="Hashimoto T."/>
        </authorList>
    </citation>
    <scope>NUCLEOTIDE SEQUENCE</scope>
    <source>
        <strain evidence="3">NY0171</strain>
    </source>
</reference>
<keyword evidence="2" id="KW-1133">Transmembrane helix</keyword>
<evidence type="ECO:0000313" key="4">
    <source>
        <dbReference type="Proteomes" id="UP001057375"/>
    </source>
</evidence>
<comment type="caution">
    <text evidence="3">The sequence shown here is derived from an EMBL/GenBank/DDBJ whole genome shotgun (WGS) entry which is preliminary data.</text>
</comment>
<dbReference type="Proteomes" id="UP001057375">
    <property type="component" value="Unassembled WGS sequence"/>
</dbReference>
<name>A0ABQ5KN81_9EUKA</name>
<feature type="non-terminal residue" evidence="3">
    <location>
        <position position="1"/>
    </location>
</feature>
<protein>
    <recommendedName>
        <fullName evidence="5">Ion transport domain-containing protein</fullName>
    </recommendedName>
</protein>
<gene>
    <name evidence="3" type="ORF">ADUPG1_007300</name>
</gene>
<evidence type="ECO:0000256" key="1">
    <source>
        <dbReference type="SAM" id="MobiDB-lite"/>
    </source>
</evidence>
<feature type="transmembrane region" description="Helical" evidence="2">
    <location>
        <begin position="96"/>
        <end position="115"/>
    </location>
</feature>